<proteinExistence type="inferred from homology"/>
<dbReference type="SMART" id="SM00849">
    <property type="entry name" value="Lactamase_B"/>
    <property type="match status" value="1"/>
</dbReference>
<evidence type="ECO:0000256" key="6">
    <source>
        <dbReference type="SAM" id="SignalP"/>
    </source>
</evidence>
<accession>A0ABU8JAF4</accession>
<evidence type="ECO:0000313" key="8">
    <source>
        <dbReference type="EMBL" id="MEI7036493.1"/>
    </source>
</evidence>
<feature type="domain" description="Metallo-beta-lactamase" evidence="7">
    <location>
        <begin position="68"/>
        <end position="272"/>
    </location>
</feature>
<comment type="similarity">
    <text evidence="2">Belongs to the metallo-beta-lactamase superfamily.</text>
</comment>
<dbReference type="CDD" id="cd07729">
    <property type="entry name" value="AHL_lactonase_MBL-fold"/>
    <property type="match status" value="1"/>
</dbReference>
<evidence type="ECO:0000256" key="2">
    <source>
        <dbReference type="ARBA" id="ARBA00007749"/>
    </source>
</evidence>
<evidence type="ECO:0000256" key="1">
    <source>
        <dbReference type="ARBA" id="ARBA00001947"/>
    </source>
</evidence>
<keyword evidence="3" id="KW-0479">Metal-binding</keyword>
<dbReference type="EMBL" id="JBBBNY010000003">
    <property type="protein sequence ID" value="MEI7036493.1"/>
    <property type="molecule type" value="Genomic_DNA"/>
</dbReference>
<dbReference type="InterPro" id="IPR001279">
    <property type="entry name" value="Metallo-B-lactamas"/>
</dbReference>
<dbReference type="Pfam" id="PF00753">
    <property type="entry name" value="Lactamase_B"/>
    <property type="match status" value="1"/>
</dbReference>
<feature type="signal peptide" evidence="6">
    <location>
        <begin position="1"/>
        <end position="29"/>
    </location>
</feature>
<dbReference type="SUPFAM" id="SSF56281">
    <property type="entry name" value="Metallo-hydrolase/oxidoreductase"/>
    <property type="match status" value="1"/>
</dbReference>
<evidence type="ECO:0000256" key="3">
    <source>
        <dbReference type="ARBA" id="ARBA00022723"/>
    </source>
</evidence>
<dbReference type="Gene3D" id="3.60.15.10">
    <property type="entry name" value="Ribonuclease Z/Hydroxyacylglutathione hydrolase-like"/>
    <property type="match status" value="1"/>
</dbReference>
<dbReference type="Proteomes" id="UP001381174">
    <property type="component" value="Unassembled WGS sequence"/>
</dbReference>
<organism evidence="8 9">
    <name type="scientific">Fulvimonas yonginensis</name>
    <dbReference type="NCBI Taxonomy" id="1495200"/>
    <lineage>
        <taxon>Bacteria</taxon>
        <taxon>Pseudomonadati</taxon>
        <taxon>Pseudomonadota</taxon>
        <taxon>Gammaproteobacteria</taxon>
        <taxon>Lysobacterales</taxon>
        <taxon>Rhodanobacteraceae</taxon>
        <taxon>Fulvimonas</taxon>
    </lineage>
</organism>
<dbReference type="RefSeq" id="WP_336807109.1">
    <property type="nucleotide sequence ID" value="NZ_JBBBNY010000003.1"/>
</dbReference>
<keyword evidence="9" id="KW-1185">Reference proteome</keyword>
<protein>
    <submittedName>
        <fullName evidence="8">N-acyl homoserine lactonase family protein</fullName>
    </submittedName>
</protein>
<keyword evidence="6" id="KW-0732">Signal</keyword>
<keyword evidence="4" id="KW-0378">Hydrolase</keyword>
<dbReference type="PANTHER" id="PTHR42978:SF2">
    <property type="entry name" value="102 KBASES UNSTABLE REGION: FROM 1 TO 119443"/>
    <property type="match status" value="1"/>
</dbReference>
<evidence type="ECO:0000256" key="4">
    <source>
        <dbReference type="ARBA" id="ARBA00022801"/>
    </source>
</evidence>
<name>A0ABU8JAF4_9GAMM</name>
<keyword evidence="5" id="KW-0862">Zinc</keyword>
<evidence type="ECO:0000259" key="7">
    <source>
        <dbReference type="SMART" id="SM00849"/>
    </source>
</evidence>
<feature type="chain" id="PRO_5047299625" evidence="6">
    <location>
        <begin position="30"/>
        <end position="288"/>
    </location>
</feature>
<gene>
    <name evidence="8" type="ORF">WAT24_06960</name>
</gene>
<dbReference type="PANTHER" id="PTHR42978">
    <property type="entry name" value="QUORUM-QUENCHING LACTONASE YTNP-RELATED-RELATED"/>
    <property type="match status" value="1"/>
</dbReference>
<dbReference type="InterPro" id="IPR051013">
    <property type="entry name" value="MBL_superfamily_lactonases"/>
</dbReference>
<dbReference type="InterPro" id="IPR036866">
    <property type="entry name" value="RibonucZ/Hydroxyglut_hydro"/>
</dbReference>
<comment type="caution">
    <text evidence="8">The sequence shown here is derived from an EMBL/GenBank/DDBJ whole genome shotgun (WGS) entry which is preliminary data.</text>
</comment>
<evidence type="ECO:0000313" key="9">
    <source>
        <dbReference type="Proteomes" id="UP001381174"/>
    </source>
</evidence>
<sequence>MRLLSPLRRAARGLLLPALLLALATLAHGAGVPPDIRLYVLDCGHLEMRDMRLFDDSGALDGKPGAMSVPCFLIRHPKGTLLWDTGLGDTLADQPGGAELAPGIRGTVRMKLVDQLGALGLSPADIDYLAFSHWHEDHTGNANLFGGATWILQRRELAAATGNKPPPFEPLAPVSAWRSARKRIIDGDTDLFGDGSVRILFMPGHTPGHQVLEIRLPHAGAVLLAGDLYHSRENRRFGRVPRVNVDRLQTLESIRRFEAIAVRDHARVVIPHDPRDVAALPHFPAFLH</sequence>
<reference evidence="8 9" key="1">
    <citation type="journal article" date="2014" name="Int. J. Syst. Evol. Microbiol.">
        <title>Fulvimonas yonginensis sp. nov., isolated from greenhouse soil, and emended description of the genus Fulvimonas.</title>
        <authorList>
            <person name="Ahn J.H."/>
            <person name="Kim S.J."/>
            <person name="Weon H.Y."/>
            <person name="Hong S.B."/>
            <person name="Seok S.J."/>
            <person name="Kwon S.W."/>
        </authorList>
    </citation>
    <scope>NUCLEOTIDE SEQUENCE [LARGE SCALE GENOMIC DNA]</scope>
    <source>
        <strain evidence="8 9">KACC 16952</strain>
    </source>
</reference>
<evidence type="ECO:0000256" key="5">
    <source>
        <dbReference type="ARBA" id="ARBA00022833"/>
    </source>
</evidence>
<comment type="cofactor">
    <cofactor evidence="1">
        <name>Zn(2+)</name>
        <dbReference type="ChEBI" id="CHEBI:29105"/>
    </cofactor>
</comment>